<keyword evidence="1" id="KW-0812">Transmembrane</keyword>
<organism evidence="2 3">
    <name type="scientific">Aliikangiella marina</name>
    <dbReference type="NCBI Taxonomy" id="1712262"/>
    <lineage>
        <taxon>Bacteria</taxon>
        <taxon>Pseudomonadati</taxon>
        <taxon>Pseudomonadota</taxon>
        <taxon>Gammaproteobacteria</taxon>
        <taxon>Oceanospirillales</taxon>
        <taxon>Pleioneaceae</taxon>
        <taxon>Aliikangiella</taxon>
    </lineage>
</organism>
<dbReference type="Proteomes" id="UP000317839">
    <property type="component" value="Unassembled WGS sequence"/>
</dbReference>
<protein>
    <submittedName>
        <fullName evidence="2">Uncharacterized protein</fullName>
    </submittedName>
</protein>
<feature type="transmembrane region" description="Helical" evidence="1">
    <location>
        <begin position="33"/>
        <end position="50"/>
    </location>
</feature>
<evidence type="ECO:0000256" key="1">
    <source>
        <dbReference type="SAM" id="Phobius"/>
    </source>
</evidence>
<feature type="transmembrane region" description="Helical" evidence="1">
    <location>
        <begin position="62"/>
        <end position="86"/>
    </location>
</feature>
<keyword evidence="1" id="KW-0472">Membrane</keyword>
<comment type="caution">
    <text evidence="2">The sequence shown here is derived from an EMBL/GenBank/DDBJ whole genome shotgun (WGS) entry which is preliminary data.</text>
</comment>
<dbReference type="RefSeq" id="WP_142941489.1">
    <property type="nucleotide sequence ID" value="NZ_VIKR01000002.1"/>
</dbReference>
<proteinExistence type="predicted"/>
<keyword evidence="1" id="KW-1133">Transmembrane helix</keyword>
<dbReference type="AlphaFoldDB" id="A0A545TCF2"/>
<dbReference type="EMBL" id="VIKR01000002">
    <property type="protein sequence ID" value="TQV74871.1"/>
    <property type="molecule type" value="Genomic_DNA"/>
</dbReference>
<accession>A0A545TCF2</accession>
<name>A0A545TCF2_9GAMM</name>
<dbReference type="OrthoDB" id="5573483at2"/>
<reference evidence="2 3" key="1">
    <citation type="submission" date="2019-06" db="EMBL/GenBank/DDBJ databases">
        <title>Draft genome of Aliikangiella marina GYP-15.</title>
        <authorList>
            <person name="Wang G."/>
        </authorList>
    </citation>
    <scope>NUCLEOTIDE SEQUENCE [LARGE SCALE GENOMIC DNA]</scope>
    <source>
        <strain evidence="2 3">GYP-15</strain>
    </source>
</reference>
<evidence type="ECO:0000313" key="2">
    <source>
        <dbReference type="EMBL" id="TQV74871.1"/>
    </source>
</evidence>
<sequence length="88" mass="9939">MVRNTLVLLTGLILSVLSPVVLASSQVTPWKSYLFVVMTLSVIAAWVLSSRNKKAESFMGKFLLGGLYFWIFTFAQLMVLSLLYYLNK</sequence>
<keyword evidence="3" id="KW-1185">Reference proteome</keyword>
<gene>
    <name evidence="2" type="ORF">FLL45_07885</name>
</gene>
<evidence type="ECO:0000313" key="3">
    <source>
        <dbReference type="Proteomes" id="UP000317839"/>
    </source>
</evidence>